<evidence type="ECO:0000313" key="2">
    <source>
        <dbReference type="EMBL" id="RWS17472.1"/>
    </source>
</evidence>
<proteinExistence type="predicted"/>
<evidence type="ECO:0000256" key="1">
    <source>
        <dbReference type="SAM" id="MobiDB-lite"/>
    </source>
</evidence>
<dbReference type="STRING" id="1965070.A0A443RQD9"/>
<keyword evidence="3" id="KW-1185">Reference proteome</keyword>
<dbReference type="EMBL" id="NCKU01000069">
    <property type="protein sequence ID" value="RWS17472.1"/>
    <property type="molecule type" value="Genomic_DNA"/>
</dbReference>
<gene>
    <name evidence="2" type="ORF">B4U79_09028</name>
</gene>
<evidence type="ECO:0000313" key="3">
    <source>
        <dbReference type="Proteomes" id="UP000285301"/>
    </source>
</evidence>
<organism evidence="2 3">
    <name type="scientific">Dinothrombium tinctorium</name>
    <dbReference type="NCBI Taxonomy" id="1965070"/>
    <lineage>
        <taxon>Eukaryota</taxon>
        <taxon>Metazoa</taxon>
        <taxon>Ecdysozoa</taxon>
        <taxon>Arthropoda</taxon>
        <taxon>Chelicerata</taxon>
        <taxon>Arachnida</taxon>
        <taxon>Acari</taxon>
        <taxon>Acariformes</taxon>
        <taxon>Trombidiformes</taxon>
        <taxon>Prostigmata</taxon>
        <taxon>Anystina</taxon>
        <taxon>Parasitengona</taxon>
        <taxon>Trombidioidea</taxon>
        <taxon>Trombidiidae</taxon>
        <taxon>Dinothrombium</taxon>
    </lineage>
</organism>
<dbReference type="OrthoDB" id="6512851at2759"/>
<dbReference type="AlphaFoldDB" id="A0A443RQD9"/>
<feature type="compositionally biased region" description="Polar residues" evidence="1">
    <location>
        <begin position="1"/>
        <end position="14"/>
    </location>
</feature>
<feature type="region of interest" description="Disordered" evidence="1">
    <location>
        <begin position="1"/>
        <end position="24"/>
    </location>
</feature>
<sequence>MISSVPFSNSTDSGFDNPFRPGGELSREAETIVNLIKEGKPITPTTPDKDVTASFANGEANGKQMAVNETPVAAKNAANAVKTERTPVGQGMNGTPKNQQGVVEVQRAVIAPQNEAPQTAEAVVLKKKPRCKCCVIQ</sequence>
<dbReference type="Proteomes" id="UP000285301">
    <property type="component" value="Unassembled WGS sequence"/>
</dbReference>
<protein>
    <submittedName>
        <fullName evidence="2">Uncharacterized protein</fullName>
    </submittedName>
</protein>
<name>A0A443RQD9_9ACAR</name>
<reference evidence="2 3" key="1">
    <citation type="journal article" date="2018" name="Gigascience">
        <title>Genomes of trombidid mites reveal novel predicted allergens and laterally-transferred genes associated with secondary metabolism.</title>
        <authorList>
            <person name="Dong X."/>
            <person name="Chaisiri K."/>
            <person name="Xia D."/>
            <person name="Armstrong S.D."/>
            <person name="Fang Y."/>
            <person name="Donnelly M.J."/>
            <person name="Kadowaki T."/>
            <person name="McGarry J.W."/>
            <person name="Darby A.C."/>
            <person name="Makepeace B.L."/>
        </authorList>
    </citation>
    <scope>NUCLEOTIDE SEQUENCE [LARGE SCALE GENOMIC DNA]</scope>
    <source>
        <strain evidence="2">UoL-WK</strain>
    </source>
</reference>
<accession>A0A443RQD9</accession>
<comment type="caution">
    <text evidence="2">The sequence shown here is derived from an EMBL/GenBank/DDBJ whole genome shotgun (WGS) entry which is preliminary data.</text>
</comment>